<keyword evidence="3 5" id="KW-1133">Transmembrane helix</keyword>
<dbReference type="PANTHER" id="PTHR21389">
    <property type="entry name" value="P53 INDUCED PROTEIN"/>
    <property type="match status" value="1"/>
</dbReference>
<feature type="non-terminal residue" evidence="7">
    <location>
        <position position="1"/>
    </location>
</feature>
<keyword evidence="4 5" id="KW-0472">Membrane</keyword>
<evidence type="ECO:0000256" key="4">
    <source>
        <dbReference type="ARBA" id="ARBA00023136"/>
    </source>
</evidence>
<dbReference type="GO" id="GO:0016020">
    <property type="term" value="C:membrane"/>
    <property type="evidence" value="ECO:0007669"/>
    <property type="project" value="UniProtKB-SubCell"/>
</dbReference>
<organism evidence="7 8">
    <name type="scientific">Cucurbita argyrosperma subsp. sororia</name>
    <dbReference type="NCBI Taxonomy" id="37648"/>
    <lineage>
        <taxon>Eukaryota</taxon>
        <taxon>Viridiplantae</taxon>
        <taxon>Streptophyta</taxon>
        <taxon>Embryophyta</taxon>
        <taxon>Tracheophyta</taxon>
        <taxon>Spermatophyta</taxon>
        <taxon>Magnoliopsida</taxon>
        <taxon>eudicotyledons</taxon>
        <taxon>Gunneridae</taxon>
        <taxon>Pentapetalae</taxon>
        <taxon>rosids</taxon>
        <taxon>fabids</taxon>
        <taxon>Cucurbitales</taxon>
        <taxon>Cucurbitaceae</taxon>
        <taxon>Cucurbiteae</taxon>
        <taxon>Cucurbita</taxon>
    </lineage>
</organism>
<comment type="subcellular location">
    <subcellularLocation>
        <location evidence="1">Membrane</location>
        <topology evidence="1">Multi-pass membrane protein</topology>
    </subcellularLocation>
</comment>
<feature type="transmembrane region" description="Helical" evidence="5">
    <location>
        <begin position="184"/>
        <end position="211"/>
    </location>
</feature>
<evidence type="ECO:0000256" key="3">
    <source>
        <dbReference type="ARBA" id="ARBA00022989"/>
    </source>
</evidence>
<dbReference type="GO" id="GO:0016236">
    <property type="term" value="P:macroautophagy"/>
    <property type="evidence" value="ECO:0007669"/>
    <property type="project" value="TreeGrafter"/>
</dbReference>
<dbReference type="InterPro" id="IPR059112">
    <property type="entry name" value="CysZ/EI24"/>
</dbReference>
<feature type="signal peptide" evidence="6">
    <location>
        <begin position="1"/>
        <end position="20"/>
    </location>
</feature>
<gene>
    <name evidence="7" type="ORF">SDJN03_06854</name>
</gene>
<protein>
    <submittedName>
        <fullName evidence="7">Protein EI24-like protein</fullName>
    </submittedName>
</protein>
<feature type="chain" id="PRO_5043641618" evidence="6">
    <location>
        <begin position="21"/>
        <end position="469"/>
    </location>
</feature>
<keyword evidence="2 5" id="KW-0812">Transmembrane</keyword>
<evidence type="ECO:0000313" key="7">
    <source>
        <dbReference type="EMBL" id="KAG6601621.1"/>
    </source>
</evidence>
<dbReference type="EMBL" id="JAGKQH010000004">
    <property type="protein sequence ID" value="KAG6601621.1"/>
    <property type="molecule type" value="Genomic_DNA"/>
</dbReference>
<evidence type="ECO:0000256" key="5">
    <source>
        <dbReference type="SAM" id="Phobius"/>
    </source>
</evidence>
<evidence type="ECO:0000256" key="6">
    <source>
        <dbReference type="SAM" id="SignalP"/>
    </source>
</evidence>
<reference evidence="7 8" key="1">
    <citation type="journal article" date="2021" name="Hortic Res">
        <title>The domestication of Cucurbita argyrosperma as revealed by the genome of its wild relative.</title>
        <authorList>
            <person name="Barrera-Redondo J."/>
            <person name="Sanchez-de la Vega G."/>
            <person name="Aguirre-Liguori J.A."/>
            <person name="Castellanos-Morales G."/>
            <person name="Gutierrez-Guerrero Y.T."/>
            <person name="Aguirre-Dugua X."/>
            <person name="Aguirre-Planter E."/>
            <person name="Tenaillon M.I."/>
            <person name="Lira-Saade R."/>
            <person name="Eguiarte L.E."/>
        </authorList>
    </citation>
    <scope>NUCLEOTIDE SEQUENCE [LARGE SCALE GENOMIC DNA]</scope>
    <source>
        <strain evidence="7">JBR-2021</strain>
    </source>
</reference>
<dbReference type="Proteomes" id="UP000685013">
    <property type="component" value="Chromosome 4"/>
</dbReference>
<name>A0AAV6NR96_9ROSI</name>
<accession>A0AAV6NR96</accession>
<feature type="transmembrane region" description="Helical" evidence="5">
    <location>
        <begin position="44"/>
        <end position="68"/>
    </location>
</feature>
<sequence>MPPCRSLAMLVLIVAVASYAYVMPHCTAPYSCMHHTARLHLQHHMSACLSFAMMVLVLIVIVASYAHIMPHCTAPHSCTHHTARLHLQCPMPACCSLAMLVLVSIVAVTSDRIGALPPPKHFGVPDFLCISTMDSAELLIKDLGEKARRASQLWLEGFIDACCLHRVVILCRRSKKLLIRTGQCFLLNGLIFLGSLLILNSVVIPTLQWILPDQQSMIGSHKLAAFGGALKLYSFLRHGLIQLFYLFWFYPMYIFSFILSNIWYNDIAKQGFAAMGQSEPTAVDPSGLNDGSSNAAQTGKSIGLGRVVIGIGEQLYSLLLINSFFLEVYATGFLPFVGKTLNFMLLSWMYAYYCFEYKWNLSEVSLDRRLDFFESNWAFFAGFGSPCVLAIFFFSPLVSYGVMAILFPLFVLTATGSVAEKDIYSQRTTWKCAGLGRLPIFYAANTLSMKLLTLFPHESQEKMQQNKEL</sequence>
<feature type="transmembrane region" description="Helical" evidence="5">
    <location>
        <begin position="89"/>
        <end position="109"/>
    </location>
</feature>
<keyword evidence="6" id="KW-0732">Signal</keyword>
<dbReference type="Pfam" id="PF07264">
    <property type="entry name" value="EI24"/>
    <property type="match status" value="1"/>
</dbReference>
<comment type="caution">
    <text evidence="7">The sequence shown here is derived from an EMBL/GenBank/DDBJ whole genome shotgun (WGS) entry which is preliminary data.</text>
</comment>
<evidence type="ECO:0000256" key="1">
    <source>
        <dbReference type="ARBA" id="ARBA00004141"/>
    </source>
</evidence>
<proteinExistence type="predicted"/>
<keyword evidence="8" id="KW-1185">Reference proteome</keyword>
<evidence type="ECO:0000313" key="8">
    <source>
        <dbReference type="Proteomes" id="UP000685013"/>
    </source>
</evidence>
<dbReference type="AlphaFoldDB" id="A0AAV6NR96"/>
<dbReference type="GO" id="GO:0005783">
    <property type="term" value="C:endoplasmic reticulum"/>
    <property type="evidence" value="ECO:0007669"/>
    <property type="project" value="TreeGrafter"/>
</dbReference>
<dbReference type="PANTHER" id="PTHR21389:SF0">
    <property type="entry name" value="ETOPOSIDE-INDUCED PROTEIN 2.4 HOMOLOG"/>
    <property type="match status" value="1"/>
</dbReference>
<evidence type="ECO:0000256" key="2">
    <source>
        <dbReference type="ARBA" id="ARBA00022692"/>
    </source>
</evidence>
<feature type="transmembrane region" description="Helical" evidence="5">
    <location>
        <begin position="400"/>
        <end position="419"/>
    </location>
</feature>
<feature type="transmembrane region" description="Helical" evidence="5">
    <location>
        <begin position="243"/>
        <end position="264"/>
    </location>
</feature>